<dbReference type="InterPro" id="IPR024079">
    <property type="entry name" value="MetalloPept_cat_dom_sf"/>
</dbReference>
<comment type="similarity">
    <text evidence="3">Belongs to the peptidase M13 family.</text>
</comment>
<dbReference type="InterPro" id="IPR042089">
    <property type="entry name" value="Peptidase_M13_dom_2"/>
</dbReference>
<feature type="non-terminal residue" evidence="11">
    <location>
        <position position="683"/>
    </location>
</feature>
<dbReference type="InterPro" id="IPR018497">
    <property type="entry name" value="Peptidase_M13_C"/>
</dbReference>
<keyword evidence="4" id="KW-0645">Protease</keyword>
<comment type="cofactor">
    <cofactor evidence="1">
        <name>Zn(2+)</name>
        <dbReference type="ChEBI" id="CHEBI:29105"/>
    </cofactor>
</comment>
<keyword evidence="5" id="KW-0479">Metal-binding</keyword>
<dbReference type="InterPro" id="IPR000718">
    <property type="entry name" value="Peptidase_M13"/>
</dbReference>
<dbReference type="PANTHER" id="PTHR11733">
    <property type="entry name" value="ZINC METALLOPROTEASE FAMILY M13 NEPRILYSIN-RELATED"/>
    <property type="match status" value="1"/>
</dbReference>
<dbReference type="GO" id="GO:0016485">
    <property type="term" value="P:protein processing"/>
    <property type="evidence" value="ECO:0007669"/>
    <property type="project" value="TreeGrafter"/>
</dbReference>
<dbReference type="PROSITE" id="PS51885">
    <property type="entry name" value="NEPRILYSIN"/>
    <property type="match status" value="1"/>
</dbReference>
<dbReference type="PRINTS" id="PR00786">
    <property type="entry name" value="NEPRILYSIN"/>
</dbReference>
<proteinExistence type="inferred from homology"/>
<evidence type="ECO:0000256" key="1">
    <source>
        <dbReference type="ARBA" id="ARBA00001947"/>
    </source>
</evidence>
<sequence length="683" mass="78740">NVCNTKHCRDIASEVLSKMKTEVNPCDNFHEFACGSYIDKQIIPDDKITINTFTVISDKLQEQLKEIISVEHPDTEPKHIRQPNLLYKACMNTTRIESLGSSPITKIAKSLGGWPLIEGDKWNEDNTWTWQGLVKKIRAKGFHTYEIIFFSVDVDLQNATKRVIYLDQSVLPVNWEYLEKGLNDTLVSAYYDYMIDIAILFGAQKDEAKEQQLQSLKFAMALANISLPNEKRRNSSELFNPRTPQQLQAAYPYIDWVDYLNAMLPDGISVQDDERINLAVPSFFDQLGKLLAKTPNRVIANYLMWSIHEYSVGLLSEEFHSRQEKYYMAVDGHKEQEARWKECIGIVSENLDISVASMYVSNHFHPDSKANVLVMINNIRSVFNDILDKVKWMDVKTRLDAKKKLHSMAMHIGYPDEILDSKKLAKYYQKLDLYPYQFLESYLALNMFQTDYLFSQLRLPIKKTDWHHHAHSTIVNAFYVYDENSIVLPAGILQGAFYNPNRPKYLDFGAIGSLIGHEITHGFDDEGSQFDFVGNLRDWWQPDTKKAYLEKTKCIIHQYGNYTEAMTGLKLNGINTQGENIADNGGVKAAYKAYQRWVEKHGSEPRLPGLESYTPQQMFWISVGQTWCSKYRKEDLSVLITTDEHSPSEFRVLGPLRNSIDFARDFRCPEGSPMNPAHKCEVW</sequence>
<dbReference type="GO" id="GO:0046872">
    <property type="term" value="F:metal ion binding"/>
    <property type="evidence" value="ECO:0007669"/>
    <property type="project" value="UniProtKB-KW"/>
</dbReference>
<dbReference type="GO" id="GO:0005886">
    <property type="term" value="C:plasma membrane"/>
    <property type="evidence" value="ECO:0007669"/>
    <property type="project" value="UniProtKB-SubCell"/>
</dbReference>
<keyword evidence="8" id="KW-0482">Metalloprotease</keyword>
<evidence type="ECO:0008006" key="13">
    <source>
        <dbReference type="Google" id="ProtNLM"/>
    </source>
</evidence>
<dbReference type="Pfam" id="PF05649">
    <property type="entry name" value="Peptidase_M13_N"/>
    <property type="match status" value="1"/>
</dbReference>
<evidence type="ECO:0000256" key="4">
    <source>
        <dbReference type="ARBA" id="ARBA00022670"/>
    </source>
</evidence>
<evidence type="ECO:0000313" key="12">
    <source>
        <dbReference type="Proteomes" id="UP001200034"/>
    </source>
</evidence>
<evidence type="ECO:0000256" key="5">
    <source>
        <dbReference type="ARBA" id="ARBA00022723"/>
    </source>
</evidence>
<dbReference type="GO" id="GO:0004222">
    <property type="term" value="F:metalloendopeptidase activity"/>
    <property type="evidence" value="ECO:0007669"/>
    <property type="project" value="InterPro"/>
</dbReference>
<accession>A0AAD4PGQ6</accession>
<dbReference type="PANTHER" id="PTHR11733:SF224">
    <property type="entry name" value="NEPRILYSIN-2"/>
    <property type="match status" value="1"/>
</dbReference>
<comment type="caution">
    <text evidence="11">The sequence shown here is derived from an EMBL/GenBank/DDBJ whole genome shotgun (WGS) entry which is preliminary data.</text>
</comment>
<keyword evidence="6" id="KW-0378">Hydrolase</keyword>
<keyword evidence="7" id="KW-0862">Zinc</keyword>
<dbReference type="Gene3D" id="3.40.390.10">
    <property type="entry name" value="Collagenase (Catalytic Domain)"/>
    <property type="match status" value="1"/>
</dbReference>
<dbReference type="CDD" id="cd08662">
    <property type="entry name" value="M13"/>
    <property type="match status" value="1"/>
</dbReference>
<keyword evidence="12" id="KW-1185">Reference proteome</keyword>
<organism evidence="11 12">
    <name type="scientific">Drosophila rubida</name>
    <dbReference type="NCBI Taxonomy" id="30044"/>
    <lineage>
        <taxon>Eukaryota</taxon>
        <taxon>Metazoa</taxon>
        <taxon>Ecdysozoa</taxon>
        <taxon>Arthropoda</taxon>
        <taxon>Hexapoda</taxon>
        <taxon>Insecta</taxon>
        <taxon>Pterygota</taxon>
        <taxon>Neoptera</taxon>
        <taxon>Endopterygota</taxon>
        <taxon>Diptera</taxon>
        <taxon>Brachycera</taxon>
        <taxon>Muscomorpha</taxon>
        <taxon>Ephydroidea</taxon>
        <taxon>Drosophilidae</taxon>
        <taxon>Drosophila</taxon>
    </lineage>
</organism>
<gene>
    <name evidence="11" type="ORF">KR093_006662</name>
</gene>
<evidence type="ECO:0000313" key="11">
    <source>
        <dbReference type="EMBL" id="KAH8355141.1"/>
    </source>
</evidence>
<protein>
    <recommendedName>
        <fullName evidence="13">M13 family peptidase</fullName>
    </recommendedName>
</protein>
<feature type="domain" description="Peptidase M13 N-terminal" evidence="10">
    <location>
        <begin position="25"/>
        <end position="415"/>
    </location>
</feature>
<evidence type="ECO:0000259" key="10">
    <source>
        <dbReference type="Pfam" id="PF05649"/>
    </source>
</evidence>
<dbReference type="SUPFAM" id="SSF55486">
    <property type="entry name" value="Metalloproteases ('zincins'), catalytic domain"/>
    <property type="match status" value="1"/>
</dbReference>
<feature type="domain" description="Peptidase M13 C-terminal" evidence="9">
    <location>
        <begin position="476"/>
        <end position="682"/>
    </location>
</feature>
<dbReference type="EMBL" id="JAJJHW010003889">
    <property type="protein sequence ID" value="KAH8355141.1"/>
    <property type="molecule type" value="Genomic_DNA"/>
</dbReference>
<evidence type="ECO:0000256" key="2">
    <source>
        <dbReference type="ARBA" id="ARBA00004401"/>
    </source>
</evidence>
<evidence type="ECO:0000256" key="7">
    <source>
        <dbReference type="ARBA" id="ARBA00022833"/>
    </source>
</evidence>
<name>A0AAD4PGQ6_9MUSC</name>
<evidence type="ECO:0000256" key="6">
    <source>
        <dbReference type="ARBA" id="ARBA00022801"/>
    </source>
</evidence>
<comment type="subcellular location">
    <subcellularLocation>
        <location evidence="2">Cell membrane</location>
        <topology evidence="2">Single-pass type II membrane protein</topology>
    </subcellularLocation>
</comment>
<dbReference type="Pfam" id="PF01431">
    <property type="entry name" value="Peptidase_M13"/>
    <property type="match status" value="1"/>
</dbReference>
<dbReference type="AlphaFoldDB" id="A0AAD4PGQ6"/>
<dbReference type="InterPro" id="IPR008753">
    <property type="entry name" value="Peptidase_M13_N"/>
</dbReference>
<reference evidence="11" key="1">
    <citation type="journal article" date="2021" name="Mol. Ecol. Resour.">
        <title>Phylogenomic analyses of the genus Drosophila reveals genomic signals of climate adaptation.</title>
        <authorList>
            <person name="Li F."/>
            <person name="Rane R.V."/>
            <person name="Luria V."/>
            <person name="Xiong Z."/>
            <person name="Chen J."/>
            <person name="Li Z."/>
            <person name="Catullo R.A."/>
            <person name="Griffin P.C."/>
            <person name="Schiffer M."/>
            <person name="Pearce S."/>
            <person name="Lee S.F."/>
            <person name="McElroy K."/>
            <person name="Stocker A."/>
            <person name="Shirriffs J."/>
            <person name="Cockerell F."/>
            <person name="Coppin C."/>
            <person name="Sgro C.M."/>
            <person name="Karger A."/>
            <person name="Cain J.W."/>
            <person name="Weber J.A."/>
            <person name="Santpere G."/>
            <person name="Kirschner M.W."/>
            <person name="Hoffmann A.A."/>
            <person name="Oakeshott J.G."/>
            <person name="Zhang G."/>
        </authorList>
    </citation>
    <scope>NUCLEOTIDE SEQUENCE</scope>
    <source>
        <strain evidence="11">BGI-SZ-2011g</strain>
    </source>
</reference>
<evidence type="ECO:0000259" key="9">
    <source>
        <dbReference type="Pfam" id="PF01431"/>
    </source>
</evidence>
<dbReference type="Gene3D" id="1.10.1380.10">
    <property type="entry name" value="Neutral endopeptidase , domain2"/>
    <property type="match status" value="1"/>
</dbReference>
<evidence type="ECO:0000256" key="8">
    <source>
        <dbReference type="ARBA" id="ARBA00023049"/>
    </source>
</evidence>
<evidence type="ECO:0000256" key="3">
    <source>
        <dbReference type="ARBA" id="ARBA00007357"/>
    </source>
</evidence>
<dbReference type="Proteomes" id="UP001200034">
    <property type="component" value="Unassembled WGS sequence"/>
</dbReference>